<evidence type="ECO:0000313" key="4">
    <source>
        <dbReference type="Proteomes" id="UP000054558"/>
    </source>
</evidence>
<accession>A0A1Y1I048</accession>
<protein>
    <submittedName>
        <fullName evidence="3">Peptidase m16 domain protein</fullName>
    </submittedName>
</protein>
<reference evidence="3 4" key="1">
    <citation type="journal article" date="2014" name="Nat. Commun.">
        <title>Klebsormidium flaccidum genome reveals primary factors for plant terrestrial adaptation.</title>
        <authorList>
            <person name="Hori K."/>
            <person name="Maruyama F."/>
            <person name="Fujisawa T."/>
            <person name="Togashi T."/>
            <person name="Yamamoto N."/>
            <person name="Seo M."/>
            <person name="Sato S."/>
            <person name="Yamada T."/>
            <person name="Mori H."/>
            <person name="Tajima N."/>
            <person name="Moriyama T."/>
            <person name="Ikeuchi M."/>
            <person name="Watanabe M."/>
            <person name="Wada H."/>
            <person name="Kobayashi K."/>
            <person name="Saito M."/>
            <person name="Masuda T."/>
            <person name="Sasaki-Sekimoto Y."/>
            <person name="Mashiguchi K."/>
            <person name="Awai K."/>
            <person name="Shimojima M."/>
            <person name="Masuda S."/>
            <person name="Iwai M."/>
            <person name="Nobusawa T."/>
            <person name="Narise T."/>
            <person name="Kondo S."/>
            <person name="Saito H."/>
            <person name="Sato R."/>
            <person name="Murakawa M."/>
            <person name="Ihara Y."/>
            <person name="Oshima-Yamada Y."/>
            <person name="Ohtaka K."/>
            <person name="Satoh M."/>
            <person name="Sonobe K."/>
            <person name="Ishii M."/>
            <person name="Ohtani R."/>
            <person name="Kanamori-Sato M."/>
            <person name="Honoki R."/>
            <person name="Miyazaki D."/>
            <person name="Mochizuki H."/>
            <person name="Umetsu J."/>
            <person name="Higashi K."/>
            <person name="Shibata D."/>
            <person name="Kamiya Y."/>
            <person name="Sato N."/>
            <person name="Nakamura Y."/>
            <person name="Tabata S."/>
            <person name="Ida S."/>
            <person name="Kurokawa K."/>
            <person name="Ohta H."/>
        </authorList>
    </citation>
    <scope>NUCLEOTIDE SEQUENCE [LARGE SCALE GENOMIC DNA]</scope>
    <source>
        <strain evidence="3 4">NIES-2285</strain>
    </source>
</reference>
<name>A0A1Y1I048_KLENI</name>
<dbReference type="GO" id="GO:0046872">
    <property type="term" value="F:metal ion binding"/>
    <property type="evidence" value="ECO:0007669"/>
    <property type="project" value="InterPro"/>
</dbReference>
<proteinExistence type="predicted"/>
<evidence type="ECO:0000259" key="2">
    <source>
        <dbReference type="Pfam" id="PF05193"/>
    </source>
</evidence>
<dbReference type="Gene3D" id="3.30.830.10">
    <property type="entry name" value="Metalloenzyme, LuxS/M16 peptidase-like"/>
    <property type="match status" value="2"/>
</dbReference>
<dbReference type="InterPro" id="IPR007863">
    <property type="entry name" value="Peptidase_M16_C"/>
</dbReference>
<dbReference type="Pfam" id="PF05193">
    <property type="entry name" value="Peptidase_M16_C"/>
    <property type="match status" value="1"/>
</dbReference>
<dbReference type="InterPro" id="IPR011765">
    <property type="entry name" value="Pept_M16_N"/>
</dbReference>
<sequence length="576" mass="62173">MLSRQACILPITRKVSLNNTKPNKSCIATCSSDAQSQAATTSRPASRGVPPSGAARASLQRLTTGLLTAAIALSALPGPSIASSISIQPIPDPTAQSLKMSSQQLHAGEDFVRGKEAPPLPADFPPLPDVKEPAYTKLVLPNGLRVFLLEDHELGLVGGQLLVKGGTKRVPKDKIGLAAMTANVMRSGGSFDHPADQLDERLERLAAGIEAGASTSTMSLSFGCLAEDLGEVFGLFKEVATNPRLPEDKLKLTREQLLGRIARRNDDPGGIAGREMPKLVYGKDSIYARVADVGTVKAVTRRDVEDFHMANFRPEQGVLGIWGDFSTADVQKLTEQLFGAWKPPTPYLKGTPLQEYLDGEPAANEVGTSEQKRVYLVDKPGLTQGYVRFGELGVTIDDPDVFALDVLNNVLNGFGGRLFNEVRSREGLAYSVSGGWSPAIDHKGLFSGGGETRVDSVAKFIESTQRVLRVATTEEVGPEELSRAKESSLNSFVFNFADSGAQLSRIMTLDLFGVDKDYLFQYKAGVEETTGPSVLAAAQRHLHPDKHKIVVVSDANRARPILEERGWIVEPLEIEY</sequence>
<feature type="domain" description="Peptidase M16 N-terminal" evidence="1">
    <location>
        <begin position="160"/>
        <end position="266"/>
    </location>
</feature>
<gene>
    <name evidence="3" type="ORF">KFL_001630110</name>
</gene>
<dbReference type="EMBL" id="DF237112">
    <property type="protein sequence ID" value="GAQ83813.1"/>
    <property type="molecule type" value="Genomic_DNA"/>
</dbReference>
<dbReference type="InterPro" id="IPR011249">
    <property type="entry name" value="Metalloenz_LuxS/M16"/>
</dbReference>
<evidence type="ECO:0000259" key="1">
    <source>
        <dbReference type="Pfam" id="PF00675"/>
    </source>
</evidence>
<dbReference type="PANTHER" id="PTHR11851">
    <property type="entry name" value="METALLOPROTEASE"/>
    <property type="match status" value="1"/>
</dbReference>
<dbReference type="STRING" id="105231.A0A1Y1I048"/>
<organism evidence="3 4">
    <name type="scientific">Klebsormidium nitens</name>
    <name type="common">Green alga</name>
    <name type="synonym">Ulothrix nitens</name>
    <dbReference type="NCBI Taxonomy" id="105231"/>
    <lineage>
        <taxon>Eukaryota</taxon>
        <taxon>Viridiplantae</taxon>
        <taxon>Streptophyta</taxon>
        <taxon>Klebsormidiophyceae</taxon>
        <taxon>Klebsormidiales</taxon>
        <taxon>Klebsormidiaceae</taxon>
        <taxon>Klebsormidium</taxon>
    </lineage>
</organism>
<evidence type="ECO:0000313" key="3">
    <source>
        <dbReference type="EMBL" id="GAQ83813.1"/>
    </source>
</evidence>
<dbReference type="Proteomes" id="UP000054558">
    <property type="component" value="Unassembled WGS sequence"/>
</dbReference>
<dbReference type="Pfam" id="PF00675">
    <property type="entry name" value="Peptidase_M16"/>
    <property type="match status" value="1"/>
</dbReference>
<keyword evidence="4" id="KW-1185">Reference proteome</keyword>
<feature type="domain" description="Peptidase M16 C-terminal" evidence="2">
    <location>
        <begin position="299"/>
        <end position="486"/>
    </location>
</feature>
<dbReference type="OrthoDB" id="4365at2759"/>
<dbReference type="OMA" id="SRLMRYE"/>
<dbReference type="SUPFAM" id="SSF63411">
    <property type="entry name" value="LuxS/MPP-like metallohydrolase"/>
    <property type="match status" value="2"/>
</dbReference>
<dbReference type="AlphaFoldDB" id="A0A1Y1I048"/>
<dbReference type="InterPro" id="IPR050361">
    <property type="entry name" value="MPP/UQCRC_Complex"/>
</dbReference>
<dbReference type="PANTHER" id="PTHR11851:SF225">
    <property type="entry name" value="NON-PEPTIDASE HOMOLOG YMXG"/>
    <property type="match status" value="1"/>
</dbReference>